<accession>A0A8K0HZ63</accession>
<feature type="compositionally biased region" description="Basic and acidic residues" evidence="1">
    <location>
        <begin position="23"/>
        <end position="39"/>
    </location>
</feature>
<comment type="caution">
    <text evidence="2">The sequence shown here is derived from an EMBL/GenBank/DDBJ whole genome shotgun (WGS) entry which is preliminary data.</text>
</comment>
<dbReference type="AlphaFoldDB" id="A0A8K0HZ63"/>
<reference evidence="2" key="1">
    <citation type="journal article" date="2017" name="Gigascience">
        <title>The genome draft of coconut (Cocos nucifera).</title>
        <authorList>
            <person name="Xiao Y."/>
            <person name="Xu P."/>
            <person name="Fan H."/>
            <person name="Baudouin L."/>
            <person name="Xia W."/>
            <person name="Bocs S."/>
            <person name="Xu J."/>
            <person name="Li Q."/>
            <person name="Guo A."/>
            <person name="Zhou L."/>
            <person name="Li J."/>
            <person name="Wu Y."/>
            <person name="Ma Z."/>
            <person name="Armero A."/>
            <person name="Issali A.E."/>
            <person name="Liu N."/>
            <person name="Peng M."/>
            <person name="Yang Y."/>
        </authorList>
    </citation>
    <scope>NUCLEOTIDE SEQUENCE</scope>
    <source>
        <tissue evidence="2">Spear leaf of Hainan Tall coconut</tissue>
    </source>
</reference>
<evidence type="ECO:0000256" key="1">
    <source>
        <dbReference type="SAM" id="MobiDB-lite"/>
    </source>
</evidence>
<name>A0A8K0HZ63_COCNU</name>
<feature type="region of interest" description="Disordered" evidence="1">
    <location>
        <begin position="1"/>
        <end position="41"/>
    </location>
</feature>
<dbReference type="Proteomes" id="UP000797356">
    <property type="component" value="Chromosome 2"/>
</dbReference>
<organism evidence="2 3">
    <name type="scientific">Cocos nucifera</name>
    <name type="common">Coconut palm</name>
    <dbReference type="NCBI Taxonomy" id="13894"/>
    <lineage>
        <taxon>Eukaryota</taxon>
        <taxon>Viridiplantae</taxon>
        <taxon>Streptophyta</taxon>
        <taxon>Embryophyta</taxon>
        <taxon>Tracheophyta</taxon>
        <taxon>Spermatophyta</taxon>
        <taxon>Magnoliopsida</taxon>
        <taxon>Liliopsida</taxon>
        <taxon>Arecaceae</taxon>
        <taxon>Arecoideae</taxon>
        <taxon>Cocoseae</taxon>
        <taxon>Attaleinae</taxon>
        <taxon>Cocos</taxon>
    </lineage>
</organism>
<reference evidence="2" key="2">
    <citation type="submission" date="2019-07" db="EMBL/GenBank/DDBJ databases">
        <authorList>
            <person name="Yang Y."/>
            <person name="Bocs S."/>
            <person name="Baudouin L."/>
        </authorList>
    </citation>
    <scope>NUCLEOTIDE SEQUENCE</scope>
    <source>
        <tissue evidence="2">Spear leaf of Hainan Tall coconut</tissue>
    </source>
</reference>
<feature type="compositionally biased region" description="Polar residues" evidence="1">
    <location>
        <begin position="8"/>
        <end position="21"/>
    </location>
</feature>
<protein>
    <submittedName>
        <fullName evidence="2">Uncharacterized protein</fullName>
    </submittedName>
</protein>
<gene>
    <name evidence="2" type="ORF">COCNU_02G009690</name>
</gene>
<dbReference type="EMBL" id="CM017873">
    <property type="protein sequence ID" value="KAG1331001.1"/>
    <property type="molecule type" value="Genomic_DNA"/>
</dbReference>
<keyword evidence="3" id="KW-1185">Reference proteome</keyword>
<evidence type="ECO:0000313" key="3">
    <source>
        <dbReference type="Proteomes" id="UP000797356"/>
    </source>
</evidence>
<proteinExistence type="predicted"/>
<sequence>MEGGGLASPTSQGGMGSSLTGQGDRERERGRSRDEKAGREGFGIVAIIGHDGTKTPSSFHPCPSMGYTQFSIQGAIRAYSIHLDIGCSRTSTGGIYFTDGIYSTGS</sequence>
<evidence type="ECO:0000313" key="2">
    <source>
        <dbReference type="EMBL" id="KAG1331001.1"/>
    </source>
</evidence>